<reference evidence="1 2" key="1">
    <citation type="submission" date="2019-04" db="EMBL/GenBank/DDBJ databases">
        <title>Microbes associate with the intestines of laboratory mice.</title>
        <authorList>
            <person name="Navarre W."/>
            <person name="Wong E."/>
            <person name="Huang K."/>
            <person name="Tropini C."/>
            <person name="Ng K."/>
            <person name="Yu B."/>
        </authorList>
    </citation>
    <scope>NUCLEOTIDE SEQUENCE [LARGE SCALE GENOMIC DNA]</scope>
    <source>
        <strain evidence="1 2">NM39_I3</strain>
    </source>
</reference>
<dbReference type="GO" id="GO:0016301">
    <property type="term" value="F:kinase activity"/>
    <property type="evidence" value="ECO:0007669"/>
    <property type="project" value="UniProtKB-KW"/>
</dbReference>
<protein>
    <submittedName>
        <fullName evidence="1">Xylulose kinase</fullName>
    </submittedName>
</protein>
<dbReference type="EMBL" id="SRYM01000015">
    <property type="protein sequence ID" value="TGY58853.1"/>
    <property type="molecule type" value="Genomic_DNA"/>
</dbReference>
<evidence type="ECO:0000313" key="1">
    <source>
        <dbReference type="EMBL" id="TGY58853.1"/>
    </source>
</evidence>
<organism evidence="1 2">
    <name type="scientific">Parabacteroides distasonis</name>
    <dbReference type="NCBI Taxonomy" id="823"/>
    <lineage>
        <taxon>Bacteria</taxon>
        <taxon>Pseudomonadati</taxon>
        <taxon>Bacteroidota</taxon>
        <taxon>Bacteroidia</taxon>
        <taxon>Bacteroidales</taxon>
        <taxon>Tannerellaceae</taxon>
        <taxon>Parabacteroides</taxon>
    </lineage>
</organism>
<name>A0A4S2EV62_PARDI</name>
<sequence>MEISERFNDAELLTKSVLAIMDKKKAIEARYKEETAPLDQEIIELENAFLDKYLIDSTGKPIKKGMILEKEGKSYKVLNRYQQCFIRYLGNARVSVLPDGKKGAIDIGVGEIQDYTIVG</sequence>
<keyword evidence="1" id="KW-0418">Kinase</keyword>
<keyword evidence="1" id="KW-0808">Transferase</keyword>
<dbReference type="Proteomes" id="UP000310032">
    <property type="component" value="Unassembled WGS sequence"/>
</dbReference>
<evidence type="ECO:0000313" key="2">
    <source>
        <dbReference type="Proteomes" id="UP000310032"/>
    </source>
</evidence>
<accession>A0A4S2EV62</accession>
<comment type="caution">
    <text evidence="1">The sequence shown here is derived from an EMBL/GenBank/DDBJ whole genome shotgun (WGS) entry which is preliminary data.</text>
</comment>
<dbReference type="AlphaFoldDB" id="A0A4S2EV62"/>
<gene>
    <name evidence="1" type="ORF">E5342_07175</name>
</gene>
<dbReference type="RefSeq" id="WP_121772179.1">
    <property type="nucleotide sequence ID" value="NZ_SRYM01000015.1"/>
</dbReference>
<proteinExistence type="predicted"/>